<organism evidence="1 2">
    <name type="scientific">Vigna unguiculata</name>
    <name type="common">Cowpea</name>
    <dbReference type="NCBI Taxonomy" id="3917"/>
    <lineage>
        <taxon>Eukaryota</taxon>
        <taxon>Viridiplantae</taxon>
        <taxon>Streptophyta</taxon>
        <taxon>Embryophyta</taxon>
        <taxon>Tracheophyta</taxon>
        <taxon>Spermatophyta</taxon>
        <taxon>Magnoliopsida</taxon>
        <taxon>eudicotyledons</taxon>
        <taxon>Gunneridae</taxon>
        <taxon>Pentapetalae</taxon>
        <taxon>rosids</taxon>
        <taxon>fabids</taxon>
        <taxon>Fabales</taxon>
        <taxon>Fabaceae</taxon>
        <taxon>Papilionoideae</taxon>
        <taxon>50 kb inversion clade</taxon>
        <taxon>NPAAA clade</taxon>
        <taxon>indigoferoid/millettioid clade</taxon>
        <taxon>Phaseoleae</taxon>
        <taxon>Vigna</taxon>
    </lineage>
</organism>
<dbReference type="EMBL" id="CP039351">
    <property type="protein sequence ID" value="QCD98759.1"/>
    <property type="molecule type" value="Genomic_DNA"/>
</dbReference>
<evidence type="ECO:0000313" key="1">
    <source>
        <dbReference type="EMBL" id="QCD98759.1"/>
    </source>
</evidence>
<keyword evidence="2" id="KW-1185">Reference proteome</keyword>
<dbReference type="Proteomes" id="UP000501690">
    <property type="component" value="Linkage Group LG7"/>
</dbReference>
<dbReference type="PROSITE" id="PS51257">
    <property type="entry name" value="PROKAR_LIPOPROTEIN"/>
    <property type="match status" value="1"/>
</dbReference>
<dbReference type="AlphaFoldDB" id="A0A4D6MBI4"/>
<reference evidence="1 2" key="1">
    <citation type="submission" date="2019-04" db="EMBL/GenBank/DDBJ databases">
        <title>An improved genome assembly and genetic linkage map for asparagus bean, Vigna unguiculata ssp. sesquipedialis.</title>
        <authorList>
            <person name="Xia Q."/>
            <person name="Zhang R."/>
            <person name="Dong Y."/>
        </authorList>
    </citation>
    <scope>NUCLEOTIDE SEQUENCE [LARGE SCALE GENOMIC DNA]</scope>
    <source>
        <tissue evidence="1">Leaf</tissue>
    </source>
</reference>
<proteinExistence type="predicted"/>
<sequence>MVKLVGTHSFFTLVSCSQSCGAHCLGIRVFWLALFRAGAICYARLSGLCFAQTRSSRLSEDDSNSPPLVSSARLSEGLSFGRDRLA</sequence>
<accession>A0A4D6MBI4</accession>
<evidence type="ECO:0000313" key="2">
    <source>
        <dbReference type="Proteomes" id="UP000501690"/>
    </source>
</evidence>
<protein>
    <submittedName>
        <fullName evidence="1">Uncharacterized protein</fullName>
    </submittedName>
</protein>
<name>A0A4D6MBI4_VIGUN</name>
<gene>
    <name evidence="1" type="ORF">DEO72_LG7g36</name>
</gene>